<proteinExistence type="predicted"/>
<protein>
    <recommendedName>
        <fullName evidence="4">DUF2530 domain-containing protein</fullName>
    </recommendedName>
</protein>
<reference evidence="2 3" key="1">
    <citation type="submission" date="2020-04" db="EMBL/GenBank/DDBJ databases">
        <authorList>
            <person name="Yoon J."/>
        </authorList>
    </citation>
    <scope>NUCLEOTIDE SEQUENCE [LARGE SCALE GENOMIC DNA]</scope>
    <source>
        <strain evidence="2 3">KMU-115</strain>
    </source>
</reference>
<organism evidence="2 3">
    <name type="scientific">Roseicyclus persicicus</name>
    <dbReference type="NCBI Taxonomy" id="2650661"/>
    <lineage>
        <taxon>Bacteria</taxon>
        <taxon>Pseudomonadati</taxon>
        <taxon>Pseudomonadota</taxon>
        <taxon>Alphaproteobacteria</taxon>
        <taxon>Rhodobacterales</taxon>
        <taxon>Roseobacteraceae</taxon>
        <taxon>Roseicyclus</taxon>
    </lineage>
</organism>
<keyword evidence="1" id="KW-1133">Transmembrane helix</keyword>
<dbReference type="RefSeq" id="WP_168623633.1">
    <property type="nucleotide sequence ID" value="NZ_JAAZQQ010000003.1"/>
</dbReference>
<keyword evidence="1" id="KW-0812">Transmembrane</keyword>
<feature type="transmembrane region" description="Helical" evidence="1">
    <location>
        <begin position="28"/>
        <end position="50"/>
    </location>
</feature>
<sequence>MALDDLQQPNIGTPDFARGASTAMRKTWAIVTTIGFALFWVAGLFLAASLVGGQPMHWSMPVFCAAGLALGLYGRRKVEAR</sequence>
<dbReference type="EMBL" id="JAAZQQ010000003">
    <property type="protein sequence ID" value="NKX45255.1"/>
    <property type="molecule type" value="Genomic_DNA"/>
</dbReference>
<comment type="caution">
    <text evidence="2">The sequence shown here is derived from an EMBL/GenBank/DDBJ whole genome shotgun (WGS) entry which is preliminary data.</text>
</comment>
<gene>
    <name evidence="2" type="ORF">HCU73_11675</name>
</gene>
<dbReference type="Proteomes" id="UP000526408">
    <property type="component" value="Unassembled WGS sequence"/>
</dbReference>
<evidence type="ECO:0000256" key="1">
    <source>
        <dbReference type="SAM" id="Phobius"/>
    </source>
</evidence>
<evidence type="ECO:0000313" key="2">
    <source>
        <dbReference type="EMBL" id="NKX45255.1"/>
    </source>
</evidence>
<accession>A0A7X6JXY3</accession>
<evidence type="ECO:0008006" key="4">
    <source>
        <dbReference type="Google" id="ProtNLM"/>
    </source>
</evidence>
<keyword evidence="3" id="KW-1185">Reference proteome</keyword>
<evidence type="ECO:0000313" key="3">
    <source>
        <dbReference type="Proteomes" id="UP000526408"/>
    </source>
</evidence>
<name>A0A7X6JXY3_9RHOB</name>
<keyword evidence="1" id="KW-0472">Membrane</keyword>
<dbReference type="AlphaFoldDB" id="A0A7X6JXY3"/>
<feature type="transmembrane region" description="Helical" evidence="1">
    <location>
        <begin position="56"/>
        <end position="74"/>
    </location>
</feature>